<evidence type="ECO:0000256" key="3">
    <source>
        <dbReference type="ARBA" id="ARBA00022448"/>
    </source>
</evidence>
<feature type="region of interest" description="Disordered" evidence="13">
    <location>
        <begin position="147"/>
        <end position="209"/>
    </location>
</feature>
<sequence>MDLIGGKAWSDSGNFPRVTFCDIDVRILGAVQRHTVQCILVINIFTEKVFLLLWLWYSLLLLITVFNLFGWLFALLPFSARRDFILRHLRMANVKFEMEEENVDEFVCNFLKVDGCFLLRMIETHTTEWTTAEIVDEIWENFISDNGRKEGGQKRGEREEKEKKEEKEKEKKEKKKNRMIEPLVARHCSNSLPNLPVEHPLTEETRRRR</sequence>
<keyword evidence="8 12" id="KW-1133">Transmembrane helix</keyword>
<accession>A0ABD2IS72</accession>
<keyword evidence="15" id="KW-1185">Reference proteome</keyword>
<evidence type="ECO:0000256" key="5">
    <source>
        <dbReference type="ARBA" id="ARBA00022692"/>
    </source>
</evidence>
<dbReference type="PANTHER" id="PTHR11893:SF44">
    <property type="entry name" value="INNEXIN"/>
    <property type="match status" value="1"/>
</dbReference>
<evidence type="ECO:0000256" key="11">
    <source>
        <dbReference type="ARBA" id="ARBA00023303"/>
    </source>
</evidence>
<dbReference type="AlphaFoldDB" id="A0ABD2IS72"/>
<keyword evidence="6" id="KW-0303">Gap junction</keyword>
<dbReference type="PANTHER" id="PTHR11893">
    <property type="entry name" value="INNEXIN"/>
    <property type="match status" value="1"/>
</dbReference>
<evidence type="ECO:0000256" key="8">
    <source>
        <dbReference type="ARBA" id="ARBA00022989"/>
    </source>
</evidence>
<protein>
    <recommendedName>
        <fullName evidence="12">Innexin</fullName>
    </recommendedName>
</protein>
<evidence type="ECO:0000256" key="2">
    <source>
        <dbReference type="ARBA" id="ARBA00004651"/>
    </source>
</evidence>
<reference evidence="14 15" key="1">
    <citation type="submission" date="2024-10" db="EMBL/GenBank/DDBJ databases">
        <authorList>
            <person name="Kim D."/>
        </authorList>
    </citation>
    <scope>NUCLEOTIDE SEQUENCE [LARGE SCALE GENOMIC DNA]</scope>
    <source>
        <strain evidence="14">Taebaek</strain>
    </source>
</reference>
<name>A0ABD2IS72_HETSC</name>
<keyword evidence="9 12" id="KW-0406">Ion transport</keyword>
<keyword evidence="3 12" id="KW-0813">Transport</keyword>
<evidence type="ECO:0000256" key="10">
    <source>
        <dbReference type="ARBA" id="ARBA00023136"/>
    </source>
</evidence>
<dbReference type="GO" id="GO:0005886">
    <property type="term" value="C:plasma membrane"/>
    <property type="evidence" value="ECO:0007669"/>
    <property type="project" value="UniProtKB-SubCell"/>
</dbReference>
<keyword evidence="7" id="KW-0965">Cell junction</keyword>
<keyword evidence="10 12" id="KW-0472">Membrane</keyword>
<comment type="caution">
    <text evidence="12">Lacks conserved residue(s) required for the propagation of feature annotation.</text>
</comment>
<evidence type="ECO:0000256" key="13">
    <source>
        <dbReference type="SAM" id="MobiDB-lite"/>
    </source>
</evidence>
<evidence type="ECO:0000313" key="15">
    <source>
        <dbReference type="Proteomes" id="UP001620645"/>
    </source>
</evidence>
<dbReference type="PRINTS" id="PR01262">
    <property type="entry name" value="INNEXIN"/>
</dbReference>
<evidence type="ECO:0000256" key="7">
    <source>
        <dbReference type="ARBA" id="ARBA00022949"/>
    </source>
</evidence>
<keyword evidence="11 12" id="KW-0407">Ion channel</keyword>
<feature type="compositionally biased region" description="Basic and acidic residues" evidence="13">
    <location>
        <begin position="147"/>
        <end position="171"/>
    </location>
</feature>
<dbReference type="Pfam" id="PF00876">
    <property type="entry name" value="Innexin"/>
    <property type="match status" value="1"/>
</dbReference>
<feature type="transmembrane region" description="Helical" evidence="12">
    <location>
        <begin position="54"/>
        <end position="78"/>
    </location>
</feature>
<comment type="subcellular location">
    <subcellularLocation>
        <location evidence="1">Cell junction</location>
        <location evidence="1">Gap junction</location>
    </subcellularLocation>
    <subcellularLocation>
        <location evidence="2 12">Cell membrane</location>
        <topology evidence="2 12">Multi-pass membrane protein</topology>
    </subcellularLocation>
</comment>
<dbReference type="Proteomes" id="UP001620645">
    <property type="component" value="Unassembled WGS sequence"/>
</dbReference>
<evidence type="ECO:0000256" key="12">
    <source>
        <dbReference type="RuleBase" id="RU010713"/>
    </source>
</evidence>
<evidence type="ECO:0000256" key="6">
    <source>
        <dbReference type="ARBA" id="ARBA00022868"/>
    </source>
</evidence>
<evidence type="ECO:0000256" key="1">
    <source>
        <dbReference type="ARBA" id="ARBA00004610"/>
    </source>
</evidence>
<dbReference type="GO" id="GO:0034220">
    <property type="term" value="P:monoatomic ion transmembrane transport"/>
    <property type="evidence" value="ECO:0007669"/>
    <property type="project" value="UniProtKB-KW"/>
</dbReference>
<comment type="similarity">
    <text evidence="12">Belongs to the pannexin family.</text>
</comment>
<dbReference type="InterPro" id="IPR000990">
    <property type="entry name" value="Innexin"/>
</dbReference>
<organism evidence="14 15">
    <name type="scientific">Heterodera schachtii</name>
    <name type="common">Sugarbeet cyst nematode worm</name>
    <name type="synonym">Tylenchus schachtii</name>
    <dbReference type="NCBI Taxonomy" id="97005"/>
    <lineage>
        <taxon>Eukaryota</taxon>
        <taxon>Metazoa</taxon>
        <taxon>Ecdysozoa</taxon>
        <taxon>Nematoda</taxon>
        <taxon>Chromadorea</taxon>
        <taxon>Rhabditida</taxon>
        <taxon>Tylenchina</taxon>
        <taxon>Tylenchomorpha</taxon>
        <taxon>Tylenchoidea</taxon>
        <taxon>Heteroderidae</taxon>
        <taxon>Heteroderinae</taxon>
        <taxon>Heterodera</taxon>
    </lineage>
</organism>
<evidence type="ECO:0000256" key="4">
    <source>
        <dbReference type="ARBA" id="ARBA00022475"/>
    </source>
</evidence>
<keyword evidence="4" id="KW-1003">Cell membrane</keyword>
<comment type="caution">
    <text evidence="14">The sequence shown here is derived from an EMBL/GenBank/DDBJ whole genome shotgun (WGS) entry which is preliminary data.</text>
</comment>
<feature type="compositionally biased region" description="Basic and acidic residues" evidence="13">
    <location>
        <begin position="200"/>
        <end position="209"/>
    </location>
</feature>
<dbReference type="EMBL" id="JBICCN010000254">
    <property type="protein sequence ID" value="KAL3082859.1"/>
    <property type="molecule type" value="Genomic_DNA"/>
</dbReference>
<comment type="function">
    <text evidence="12">Structural component of the gap junctions.</text>
</comment>
<evidence type="ECO:0000256" key="9">
    <source>
        <dbReference type="ARBA" id="ARBA00023065"/>
    </source>
</evidence>
<dbReference type="GO" id="GO:0005921">
    <property type="term" value="C:gap junction"/>
    <property type="evidence" value="ECO:0007669"/>
    <property type="project" value="UniProtKB-SubCell"/>
</dbReference>
<keyword evidence="5 12" id="KW-0812">Transmembrane</keyword>
<gene>
    <name evidence="12" type="primary">inx</name>
    <name evidence="14" type="ORF">niasHS_010661</name>
</gene>
<dbReference type="PROSITE" id="PS51013">
    <property type="entry name" value="PANNEXIN"/>
    <property type="match status" value="1"/>
</dbReference>
<proteinExistence type="inferred from homology"/>
<evidence type="ECO:0000313" key="14">
    <source>
        <dbReference type="EMBL" id="KAL3082859.1"/>
    </source>
</evidence>